<sequence length="130" mass="13269">MSLFSCGAASFFLLEAVMPDPSSLPPTLPTLAPLLLLAFAAGSFTQLTRLLARPGRLRLRPTAAQALAAGVAALTVVALLSLAFPAPAPAALLAAACVTGWSGPAILGRLSALTERQLGLRLPPEQDNQG</sequence>
<keyword evidence="1" id="KW-0812">Transmembrane</keyword>
<protein>
    <recommendedName>
        <fullName evidence="4">Holin</fullName>
    </recommendedName>
</protein>
<gene>
    <name evidence="2" type="ORF">GO986_16930</name>
</gene>
<dbReference type="RefSeq" id="WP_157460486.1">
    <property type="nucleotide sequence ID" value="NZ_WQLB01000028.1"/>
</dbReference>
<reference evidence="2 3" key="1">
    <citation type="submission" date="2019-12" db="EMBL/GenBank/DDBJ databases">
        <title>Deinococcus sp. HMF7620 Genome sequencing and assembly.</title>
        <authorList>
            <person name="Kang H."/>
            <person name="Kim H."/>
            <person name="Joh K."/>
        </authorList>
    </citation>
    <scope>NUCLEOTIDE SEQUENCE [LARGE SCALE GENOMIC DNA]</scope>
    <source>
        <strain evidence="2 3">HMF7620</strain>
    </source>
</reference>
<dbReference type="EMBL" id="WQLB01000028">
    <property type="protein sequence ID" value="MVN88428.1"/>
    <property type="molecule type" value="Genomic_DNA"/>
</dbReference>
<evidence type="ECO:0000256" key="1">
    <source>
        <dbReference type="SAM" id="Phobius"/>
    </source>
</evidence>
<proteinExistence type="predicted"/>
<dbReference type="AlphaFoldDB" id="A0A7C9I0U4"/>
<feature type="transmembrane region" description="Helical" evidence="1">
    <location>
        <begin position="90"/>
        <end position="112"/>
    </location>
</feature>
<accession>A0A7C9I0U4</accession>
<keyword evidence="1" id="KW-0472">Membrane</keyword>
<organism evidence="2 3">
    <name type="scientific">Deinococcus arboris</name>
    <dbReference type="NCBI Taxonomy" id="2682977"/>
    <lineage>
        <taxon>Bacteria</taxon>
        <taxon>Thermotogati</taxon>
        <taxon>Deinococcota</taxon>
        <taxon>Deinococci</taxon>
        <taxon>Deinococcales</taxon>
        <taxon>Deinococcaceae</taxon>
        <taxon>Deinococcus</taxon>
    </lineage>
</organism>
<evidence type="ECO:0000313" key="3">
    <source>
        <dbReference type="Proteomes" id="UP000483286"/>
    </source>
</evidence>
<evidence type="ECO:0000313" key="2">
    <source>
        <dbReference type="EMBL" id="MVN88428.1"/>
    </source>
</evidence>
<evidence type="ECO:0008006" key="4">
    <source>
        <dbReference type="Google" id="ProtNLM"/>
    </source>
</evidence>
<keyword evidence="3" id="KW-1185">Reference proteome</keyword>
<keyword evidence="1" id="KW-1133">Transmembrane helix</keyword>
<feature type="transmembrane region" description="Helical" evidence="1">
    <location>
        <begin position="64"/>
        <end position="84"/>
    </location>
</feature>
<dbReference type="Proteomes" id="UP000483286">
    <property type="component" value="Unassembled WGS sequence"/>
</dbReference>
<name>A0A7C9I0U4_9DEIO</name>
<feature type="transmembrane region" description="Helical" evidence="1">
    <location>
        <begin position="29"/>
        <end position="52"/>
    </location>
</feature>
<comment type="caution">
    <text evidence="2">The sequence shown here is derived from an EMBL/GenBank/DDBJ whole genome shotgun (WGS) entry which is preliminary data.</text>
</comment>